<evidence type="ECO:0000313" key="2">
    <source>
        <dbReference type="EMBL" id="KZW03003.1"/>
    </source>
</evidence>
<organism evidence="2 3">
    <name type="scientific">Exidia glandulosa HHB12029</name>
    <dbReference type="NCBI Taxonomy" id="1314781"/>
    <lineage>
        <taxon>Eukaryota</taxon>
        <taxon>Fungi</taxon>
        <taxon>Dikarya</taxon>
        <taxon>Basidiomycota</taxon>
        <taxon>Agaricomycotina</taxon>
        <taxon>Agaricomycetes</taxon>
        <taxon>Auriculariales</taxon>
        <taxon>Exidiaceae</taxon>
        <taxon>Exidia</taxon>
    </lineage>
</organism>
<proteinExistence type="predicted"/>
<keyword evidence="3" id="KW-1185">Reference proteome</keyword>
<dbReference type="Pfam" id="PF11654">
    <property type="entry name" value="NCE101"/>
    <property type="match status" value="1"/>
</dbReference>
<dbReference type="STRING" id="1314781.A0A165Q2V4"/>
<evidence type="ECO:0000256" key="1">
    <source>
        <dbReference type="SAM" id="MobiDB-lite"/>
    </source>
</evidence>
<dbReference type="PANTHER" id="PTHR28011:SF1">
    <property type="entry name" value="NON-CLASSICAL EXPORT PROTEIN 1"/>
    <property type="match status" value="1"/>
</dbReference>
<dbReference type="OrthoDB" id="2155101at2759"/>
<dbReference type="InterPro" id="IPR024242">
    <property type="entry name" value="NCE101"/>
</dbReference>
<reference evidence="2 3" key="1">
    <citation type="journal article" date="2016" name="Mol. Biol. Evol.">
        <title>Comparative Genomics of Early-Diverging Mushroom-Forming Fungi Provides Insights into the Origins of Lignocellulose Decay Capabilities.</title>
        <authorList>
            <person name="Nagy L.G."/>
            <person name="Riley R."/>
            <person name="Tritt A."/>
            <person name="Adam C."/>
            <person name="Daum C."/>
            <person name="Floudas D."/>
            <person name="Sun H."/>
            <person name="Yadav J.S."/>
            <person name="Pangilinan J."/>
            <person name="Larsson K.H."/>
            <person name="Matsuura K."/>
            <person name="Barry K."/>
            <person name="Labutti K."/>
            <person name="Kuo R."/>
            <person name="Ohm R.A."/>
            <person name="Bhattacharya S.S."/>
            <person name="Shirouzu T."/>
            <person name="Yoshinaga Y."/>
            <person name="Martin F.M."/>
            <person name="Grigoriev I.V."/>
            <person name="Hibbett D.S."/>
        </authorList>
    </citation>
    <scope>NUCLEOTIDE SEQUENCE [LARGE SCALE GENOMIC DNA]</scope>
    <source>
        <strain evidence="2 3">HHB12029</strain>
    </source>
</reference>
<feature type="region of interest" description="Disordered" evidence="1">
    <location>
        <begin position="68"/>
        <end position="87"/>
    </location>
</feature>
<gene>
    <name evidence="2" type="ORF">EXIGLDRAFT_759319</name>
</gene>
<name>A0A165Q2V4_EXIGL</name>
<sequence length="87" mass="10152">MAFTPLTYVLSKRLDPLLGIATGVLAFYLNEHNPRTAPPPGQTFMDVTSWRINQLKLEFSQSYAERQRRNLERDLQREREADEASRK</sequence>
<protein>
    <submittedName>
        <fullName evidence="2">Uncharacterized protein</fullName>
    </submittedName>
</protein>
<dbReference type="InParanoid" id="A0A165Q2V4"/>
<dbReference type="GO" id="GO:0009306">
    <property type="term" value="P:protein secretion"/>
    <property type="evidence" value="ECO:0007669"/>
    <property type="project" value="InterPro"/>
</dbReference>
<evidence type="ECO:0000313" key="3">
    <source>
        <dbReference type="Proteomes" id="UP000077266"/>
    </source>
</evidence>
<dbReference type="Proteomes" id="UP000077266">
    <property type="component" value="Unassembled WGS sequence"/>
</dbReference>
<dbReference type="AlphaFoldDB" id="A0A165Q2V4"/>
<accession>A0A165Q2V4</accession>
<dbReference type="PANTHER" id="PTHR28011">
    <property type="entry name" value="NON-CLASSICAL EXPORT PROTEIN 1"/>
    <property type="match status" value="1"/>
</dbReference>
<dbReference type="EMBL" id="KV425885">
    <property type="protein sequence ID" value="KZW03003.1"/>
    <property type="molecule type" value="Genomic_DNA"/>
</dbReference>